<dbReference type="Proteomes" id="UP000244855">
    <property type="component" value="Unassembled WGS sequence"/>
</dbReference>
<dbReference type="AlphaFoldDB" id="A0A2V1DPV2"/>
<evidence type="ECO:0000313" key="3">
    <source>
        <dbReference type="Proteomes" id="UP000244855"/>
    </source>
</evidence>
<reference evidence="2 3" key="1">
    <citation type="journal article" date="2018" name="Sci. Rep.">
        <title>Comparative genomics provides insights into the lifestyle and reveals functional heterogeneity of dark septate endophytic fungi.</title>
        <authorList>
            <person name="Knapp D.G."/>
            <person name="Nemeth J.B."/>
            <person name="Barry K."/>
            <person name="Hainaut M."/>
            <person name="Henrissat B."/>
            <person name="Johnson J."/>
            <person name="Kuo A."/>
            <person name="Lim J.H.P."/>
            <person name="Lipzen A."/>
            <person name="Nolan M."/>
            <person name="Ohm R.A."/>
            <person name="Tamas L."/>
            <person name="Grigoriev I.V."/>
            <person name="Spatafora J.W."/>
            <person name="Nagy L.G."/>
            <person name="Kovacs G.M."/>
        </authorList>
    </citation>
    <scope>NUCLEOTIDE SEQUENCE [LARGE SCALE GENOMIC DNA]</scope>
    <source>
        <strain evidence="2 3">DSE2036</strain>
    </source>
</reference>
<keyword evidence="3" id="KW-1185">Reference proteome</keyword>
<protein>
    <submittedName>
        <fullName evidence="2">Uncharacterized protein</fullName>
    </submittedName>
</protein>
<sequence>MTTDTQRNNDAADDNDGDRADGQCEPPTSADIWDMTIFVAVAPRTSFSRAAGSTTDYARSEGARMGLPGHQDGAHREKALALNAFQSRFRPLAIAARPIPHFVAALVDGDEPGSTHGRVDAKTIPEIQGLQGRKRKKASNAKCDGDYCFLGSKCCPDSLLAIGCGMNDVPCCARLTVESQ</sequence>
<organism evidence="2 3">
    <name type="scientific">Periconia macrospinosa</name>
    <dbReference type="NCBI Taxonomy" id="97972"/>
    <lineage>
        <taxon>Eukaryota</taxon>
        <taxon>Fungi</taxon>
        <taxon>Dikarya</taxon>
        <taxon>Ascomycota</taxon>
        <taxon>Pezizomycotina</taxon>
        <taxon>Dothideomycetes</taxon>
        <taxon>Pleosporomycetidae</taxon>
        <taxon>Pleosporales</taxon>
        <taxon>Massarineae</taxon>
        <taxon>Periconiaceae</taxon>
        <taxon>Periconia</taxon>
    </lineage>
</organism>
<proteinExistence type="predicted"/>
<feature type="region of interest" description="Disordered" evidence="1">
    <location>
        <begin position="1"/>
        <end position="29"/>
    </location>
</feature>
<dbReference type="EMBL" id="KZ805380">
    <property type="protein sequence ID" value="PVI00049.1"/>
    <property type="molecule type" value="Genomic_DNA"/>
</dbReference>
<name>A0A2V1DPV2_9PLEO</name>
<gene>
    <name evidence="2" type="ORF">DM02DRAFT_628873</name>
</gene>
<accession>A0A2V1DPV2</accession>
<evidence type="ECO:0000256" key="1">
    <source>
        <dbReference type="SAM" id="MobiDB-lite"/>
    </source>
</evidence>
<evidence type="ECO:0000313" key="2">
    <source>
        <dbReference type="EMBL" id="PVI00049.1"/>
    </source>
</evidence>